<dbReference type="PIRSF" id="PIRSF005303">
    <property type="entry name" value="Thiam_monoph_kin"/>
    <property type="match status" value="1"/>
</dbReference>
<keyword evidence="1" id="KW-0479">Metal-binding</keyword>
<evidence type="ECO:0000313" key="5">
    <source>
        <dbReference type="Proteomes" id="UP000503088"/>
    </source>
</evidence>
<feature type="binding site" evidence="1">
    <location>
        <position position="78"/>
    </location>
    <ligand>
        <name>Mg(2+)</name>
        <dbReference type="ChEBI" id="CHEBI:18420"/>
        <label>3</label>
    </ligand>
</feature>
<comment type="pathway">
    <text evidence="1">Cofactor biosynthesis; thiamine diphosphate biosynthesis; thiamine diphosphate from thiamine phosphate: step 1/1.</text>
</comment>
<dbReference type="AlphaFoldDB" id="A0A7D3XR82"/>
<dbReference type="InterPro" id="IPR036676">
    <property type="entry name" value="PurM-like_C_sf"/>
</dbReference>
<dbReference type="NCBIfam" id="TIGR01379">
    <property type="entry name" value="thiL"/>
    <property type="match status" value="1"/>
</dbReference>
<feature type="binding site" evidence="1">
    <location>
        <position position="108"/>
    </location>
    <ligand>
        <name>ATP</name>
        <dbReference type="ChEBI" id="CHEBI:30616"/>
    </ligand>
</feature>
<comment type="function">
    <text evidence="1">Catalyzes the ATP-dependent phosphorylation of thiamine-monophosphate (TMP) to form thiamine-pyrophosphate (TPP), the active form of vitamin B1.</text>
</comment>
<feature type="binding site" evidence="1">
    <location>
        <position position="223"/>
    </location>
    <ligand>
        <name>Mg(2+)</name>
        <dbReference type="ChEBI" id="CHEBI:18420"/>
        <label>5</label>
    </ligand>
</feature>
<feature type="binding site" evidence="1">
    <location>
        <position position="220"/>
    </location>
    <ligand>
        <name>Mg(2+)</name>
        <dbReference type="ChEBI" id="CHEBI:18420"/>
        <label>3</label>
    </ligand>
</feature>
<dbReference type="RefSeq" id="WP_173224069.1">
    <property type="nucleotide sequence ID" value="NZ_CP048104.1"/>
</dbReference>
<comment type="catalytic activity">
    <reaction evidence="1">
        <text>thiamine phosphate + ATP = thiamine diphosphate + ADP</text>
        <dbReference type="Rhea" id="RHEA:15913"/>
        <dbReference type="ChEBI" id="CHEBI:30616"/>
        <dbReference type="ChEBI" id="CHEBI:37575"/>
        <dbReference type="ChEBI" id="CHEBI:58937"/>
        <dbReference type="ChEBI" id="CHEBI:456216"/>
        <dbReference type="EC" id="2.7.4.16"/>
    </reaction>
</comment>
<keyword evidence="1" id="KW-0547">Nucleotide-binding</keyword>
<dbReference type="GO" id="GO:0000287">
    <property type="term" value="F:magnesium ion binding"/>
    <property type="evidence" value="ECO:0007669"/>
    <property type="project" value="UniProtKB-UniRule"/>
</dbReference>
<dbReference type="KEGG" id="kpul:GXN76_13770"/>
<gene>
    <name evidence="1 4" type="primary">thiL</name>
    <name evidence="4" type="ORF">GXN76_13770</name>
</gene>
<evidence type="ECO:0000259" key="3">
    <source>
        <dbReference type="Pfam" id="PF02769"/>
    </source>
</evidence>
<comment type="similarity">
    <text evidence="1">Belongs to the thiamine-monophosphate kinase family.</text>
</comment>
<name>A0A7D3XR82_9BACL</name>
<sequence>MMQDEFSMIRSLLRLRGSVDHQEQVEVDAGDDAAVVKHSSGTSVVLTCDTMVETVHFLPDTMTPFDIGYKCMVSNISDIAAMGGIPAHAIVSLAVPRTWSQPSVEEIYQGILAAGKPFSIHLAGGDTVAAPRHLVLSITLMGEVETGKALLRSSARPGDILFITGEIGASAGGLHLQMHRQDLRKQPYAASLIKAHRRPWPRVEAGRYLLRSGTRPACNDISDGLAGEAQEIADASGVRLVVDLDKIPVGKDLLAYGKETGCDIREWVLHGGEDFELLGSVSQTDWEKLRKESVEQGIPLFEIGRVEQGTPGVDCIHKGKRRTWTRTGYNHFADR</sequence>
<feature type="binding site" evidence="1">
    <location>
        <position position="56"/>
    </location>
    <ligand>
        <name>substrate</name>
    </ligand>
</feature>
<feature type="binding site" evidence="1">
    <location>
        <position position="222"/>
    </location>
    <ligand>
        <name>ATP</name>
        <dbReference type="ChEBI" id="CHEBI:30616"/>
    </ligand>
</feature>
<dbReference type="Gene3D" id="3.90.650.10">
    <property type="entry name" value="PurM-like C-terminal domain"/>
    <property type="match status" value="1"/>
</dbReference>
<dbReference type="GO" id="GO:0005524">
    <property type="term" value="F:ATP binding"/>
    <property type="evidence" value="ECO:0007669"/>
    <property type="project" value="UniProtKB-UniRule"/>
</dbReference>
<dbReference type="InterPro" id="IPR016188">
    <property type="entry name" value="PurM-like_N"/>
</dbReference>
<dbReference type="PANTHER" id="PTHR30270:SF0">
    <property type="entry name" value="THIAMINE-MONOPHOSPHATE KINASE"/>
    <property type="match status" value="1"/>
</dbReference>
<dbReference type="Pfam" id="PF02769">
    <property type="entry name" value="AIRS_C"/>
    <property type="match status" value="1"/>
</dbReference>
<feature type="binding site" evidence="1">
    <location>
        <position position="329"/>
    </location>
    <ligand>
        <name>substrate</name>
    </ligand>
</feature>
<dbReference type="PANTHER" id="PTHR30270">
    <property type="entry name" value="THIAMINE-MONOPHOSPHATE KINASE"/>
    <property type="match status" value="1"/>
</dbReference>
<dbReference type="GO" id="GO:0009229">
    <property type="term" value="P:thiamine diphosphate biosynthetic process"/>
    <property type="evidence" value="ECO:0007669"/>
    <property type="project" value="UniProtKB-UniRule"/>
</dbReference>
<protein>
    <recommendedName>
        <fullName evidence="1">Thiamine-monophosphate kinase</fullName>
        <shortName evidence="1">TMP kinase</shortName>
        <shortName evidence="1">Thiamine-phosphate kinase</shortName>
        <ecNumber evidence="1">2.7.4.16</ecNumber>
    </recommendedName>
</protein>
<feature type="binding site" evidence="1">
    <location>
        <position position="273"/>
    </location>
    <ligand>
        <name>substrate</name>
    </ligand>
</feature>
<dbReference type="EC" id="2.7.4.16" evidence="1"/>
<feature type="binding site" evidence="1">
    <location>
        <position position="126"/>
    </location>
    <ligand>
        <name>Mg(2+)</name>
        <dbReference type="ChEBI" id="CHEBI:18420"/>
        <label>1</label>
    </ligand>
</feature>
<reference evidence="4 5" key="1">
    <citation type="submission" date="2020-01" db="EMBL/GenBank/DDBJ databases">
        <authorList>
            <person name="Gulvik C.A."/>
            <person name="Batra D.G."/>
        </authorList>
    </citation>
    <scope>NUCLEOTIDE SEQUENCE [LARGE SCALE GENOMIC DNA]</scope>
    <source>
        <strain evidence="4 5">W9323</strain>
    </source>
</reference>
<dbReference type="InterPro" id="IPR010918">
    <property type="entry name" value="PurM-like_C_dom"/>
</dbReference>
<feature type="binding site" evidence="1">
    <location>
        <position position="152"/>
    </location>
    <ligand>
        <name>ATP</name>
        <dbReference type="ChEBI" id="CHEBI:30616"/>
    </ligand>
</feature>
<dbReference type="Proteomes" id="UP000503088">
    <property type="component" value="Chromosome"/>
</dbReference>
<keyword evidence="1" id="KW-0784">Thiamine biosynthesis</keyword>
<evidence type="ECO:0000313" key="4">
    <source>
        <dbReference type="EMBL" id="QKG85427.1"/>
    </source>
</evidence>
<feature type="domain" description="PurM-like C-terminal" evidence="3">
    <location>
        <begin position="156"/>
        <end position="309"/>
    </location>
</feature>
<feature type="binding site" evidence="1">
    <location>
        <position position="49"/>
    </location>
    <ligand>
        <name>Mg(2+)</name>
        <dbReference type="ChEBI" id="CHEBI:18420"/>
        <label>2</label>
    </ligand>
</feature>
<feature type="binding site" evidence="1">
    <location>
        <position position="32"/>
    </location>
    <ligand>
        <name>Mg(2+)</name>
        <dbReference type="ChEBI" id="CHEBI:18420"/>
        <label>3</label>
    </ligand>
</feature>
<dbReference type="SUPFAM" id="SSF56042">
    <property type="entry name" value="PurM C-terminal domain-like"/>
    <property type="match status" value="1"/>
</dbReference>
<proteinExistence type="inferred from homology"/>
<comment type="caution">
    <text evidence="1">Lacks conserved residue(s) required for the propagation of feature annotation.</text>
</comment>
<feature type="binding site" evidence="1">
    <location>
        <position position="47"/>
    </location>
    <ligand>
        <name>Mg(2+)</name>
        <dbReference type="ChEBI" id="CHEBI:18420"/>
        <label>4</label>
    </ligand>
</feature>
<dbReference type="InterPro" id="IPR036921">
    <property type="entry name" value="PurM-like_N_sf"/>
</dbReference>
<accession>A0A7D3XR82</accession>
<dbReference type="UniPathway" id="UPA00060">
    <property type="reaction ID" value="UER00142"/>
</dbReference>
<dbReference type="HAMAP" id="MF_02128">
    <property type="entry name" value="TMP_kinase"/>
    <property type="match status" value="1"/>
</dbReference>
<keyword evidence="5" id="KW-1185">Reference proteome</keyword>
<feature type="binding site" evidence="1">
    <location>
        <position position="78"/>
    </location>
    <ligand>
        <name>Mg(2+)</name>
        <dbReference type="ChEBI" id="CHEBI:18420"/>
        <label>2</label>
    </ligand>
</feature>
<keyword evidence="1 4" id="KW-0808">Transferase</keyword>
<feature type="binding site" evidence="1">
    <location>
        <position position="78"/>
    </location>
    <ligand>
        <name>Mg(2+)</name>
        <dbReference type="ChEBI" id="CHEBI:18420"/>
        <label>4</label>
    </ligand>
</feature>
<dbReference type="InterPro" id="IPR006283">
    <property type="entry name" value="ThiL-like"/>
</dbReference>
<organism evidence="4 5">
    <name type="scientific">Kroppenstedtia pulmonis</name>
    <dbReference type="NCBI Taxonomy" id="1380685"/>
    <lineage>
        <taxon>Bacteria</taxon>
        <taxon>Bacillati</taxon>
        <taxon>Bacillota</taxon>
        <taxon>Bacilli</taxon>
        <taxon>Bacillales</taxon>
        <taxon>Thermoactinomycetaceae</taxon>
        <taxon>Kroppenstedtia</taxon>
    </lineage>
</organism>
<dbReference type="SUPFAM" id="SSF55326">
    <property type="entry name" value="PurM N-terminal domain-like"/>
    <property type="match status" value="1"/>
</dbReference>
<dbReference type="GO" id="GO:0009228">
    <property type="term" value="P:thiamine biosynthetic process"/>
    <property type="evidence" value="ECO:0007669"/>
    <property type="project" value="UniProtKB-KW"/>
</dbReference>
<feature type="domain" description="PurM-like N-terminal" evidence="2">
    <location>
        <begin position="30"/>
        <end position="144"/>
    </location>
</feature>
<evidence type="ECO:0000256" key="1">
    <source>
        <dbReference type="HAMAP-Rule" id="MF_02128"/>
    </source>
</evidence>
<dbReference type="Gene3D" id="3.30.1330.10">
    <property type="entry name" value="PurM-like, N-terminal domain"/>
    <property type="match status" value="1"/>
</dbReference>
<feature type="binding site" evidence="1">
    <location>
        <begin position="125"/>
        <end position="126"/>
    </location>
    <ligand>
        <name>ATP</name>
        <dbReference type="ChEBI" id="CHEBI:30616"/>
    </ligand>
</feature>
<dbReference type="GO" id="GO:0009030">
    <property type="term" value="F:thiamine-phosphate kinase activity"/>
    <property type="evidence" value="ECO:0007669"/>
    <property type="project" value="UniProtKB-UniRule"/>
</dbReference>
<feature type="binding site" evidence="1">
    <location>
        <position position="49"/>
    </location>
    <ligand>
        <name>Mg(2+)</name>
        <dbReference type="ChEBI" id="CHEBI:18420"/>
        <label>1</label>
    </ligand>
</feature>
<dbReference type="EMBL" id="CP048104">
    <property type="protein sequence ID" value="QKG85427.1"/>
    <property type="molecule type" value="Genomic_DNA"/>
</dbReference>
<evidence type="ECO:0000259" key="2">
    <source>
        <dbReference type="Pfam" id="PF00586"/>
    </source>
</evidence>
<keyword evidence="1" id="KW-0067">ATP-binding</keyword>
<keyword evidence="1" id="KW-0460">Magnesium</keyword>
<keyword evidence="1 4" id="KW-0418">Kinase</keyword>
<dbReference type="CDD" id="cd02194">
    <property type="entry name" value="ThiL"/>
    <property type="match status" value="1"/>
</dbReference>
<feature type="binding site" evidence="1">
    <location>
        <position position="32"/>
    </location>
    <ligand>
        <name>Mg(2+)</name>
        <dbReference type="ChEBI" id="CHEBI:18420"/>
        <label>4</label>
    </ligand>
</feature>
<comment type="miscellaneous">
    <text evidence="1">Reaction mechanism of ThiL seems to utilize a direct, inline transfer of the gamma-phosphate of ATP to TMP rather than a phosphorylated enzyme intermediate.</text>
</comment>
<dbReference type="Pfam" id="PF00586">
    <property type="entry name" value="AIRS"/>
    <property type="match status" value="1"/>
</dbReference>